<reference evidence="2" key="1">
    <citation type="submission" date="2022-03" db="EMBL/GenBank/DDBJ databases">
        <authorList>
            <person name="Tunstrom K."/>
        </authorList>
    </citation>
    <scope>NUCLEOTIDE SEQUENCE</scope>
</reference>
<dbReference type="AlphaFoldDB" id="A0AAU9USK2"/>
<evidence type="ECO:0000313" key="3">
    <source>
        <dbReference type="Proteomes" id="UP001153954"/>
    </source>
</evidence>
<feature type="compositionally biased region" description="Polar residues" evidence="1">
    <location>
        <begin position="30"/>
        <end position="42"/>
    </location>
</feature>
<gene>
    <name evidence="2" type="ORF">EEDITHA_LOCUS16331</name>
</gene>
<comment type="caution">
    <text evidence="2">The sequence shown here is derived from an EMBL/GenBank/DDBJ whole genome shotgun (WGS) entry which is preliminary data.</text>
</comment>
<sequence length="419" mass="48650">MWRTTKEEWERRKSYLIRSLFEDLPILSPINESQEPTQSSSDVYRPESPLPDLIIEKELSREKKYHQDEPEEFYEKLAREMRKLYKRDFLHFEQDTTTSSNTSCEIDNENYTQIDSSFDVERCVEAEKFDNGDSLQDEEYYSEISKEEEIQKSTSTSSNKDSTESDECKYYEQITIKVQVHTNVEEKSEQLLPDMIHRSDSGSIQSELTKIIDISEHHISRASSKEKEHSIKKYSEIGQKEGIGQTEPDRLVKPIEASPESTCLKSPETMRRHQTIFSNDFLPYHELPIRQSNENLNNESLRMEIENSFSLERLVASGVEMEVADASLSDSNIVLNVTSTPKSSKVRRSKIIDRHKNRIVPYSPSSTESLSLKWKSKCQVALQTSFTDDEPDLRDIWNNFFVGTPTIYNVCSCRNHVCS</sequence>
<organism evidence="2 3">
    <name type="scientific">Euphydryas editha</name>
    <name type="common">Edith's checkerspot</name>
    <dbReference type="NCBI Taxonomy" id="104508"/>
    <lineage>
        <taxon>Eukaryota</taxon>
        <taxon>Metazoa</taxon>
        <taxon>Ecdysozoa</taxon>
        <taxon>Arthropoda</taxon>
        <taxon>Hexapoda</taxon>
        <taxon>Insecta</taxon>
        <taxon>Pterygota</taxon>
        <taxon>Neoptera</taxon>
        <taxon>Endopterygota</taxon>
        <taxon>Lepidoptera</taxon>
        <taxon>Glossata</taxon>
        <taxon>Ditrysia</taxon>
        <taxon>Papilionoidea</taxon>
        <taxon>Nymphalidae</taxon>
        <taxon>Nymphalinae</taxon>
        <taxon>Euphydryas</taxon>
    </lineage>
</organism>
<proteinExistence type="predicted"/>
<feature type="region of interest" description="Disordered" evidence="1">
    <location>
        <begin position="143"/>
        <end position="166"/>
    </location>
</feature>
<dbReference type="Proteomes" id="UP001153954">
    <property type="component" value="Unassembled WGS sequence"/>
</dbReference>
<keyword evidence="3" id="KW-1185">Reference proteome</keyword>
<evidence type="ECO:0000313" key="2">
    <source>
        <dbReference type="EMBL" id="CAH2101594.1"/>
    </source>
</evidence>
<dbReference type="EMBL" id="CAKOGL010000023">
    <property type="protein sequence ID" value="CAH2101594.1"/>
    <property type="molecule type" value="Genomic_DNA"/>
</dbReference>
<protein>
    <submittedName>
        <fullName evidence="2">Uncharacterized protein</fullName>
    </submittedName>
</protein>
<evidence type="ECO:0000256" key="1">
    <source>
        <dbReference type="SAM" id="MobiDB-lite"/>
    </source>
</evidence>
<name>A0AAU9USK2_EUPED</name>
<accession>A0AAU9USK2</accession>
<feature type="region of interest" description="Disordered" evidence="1">
    <location>
        <begin position="28"/>
        <end position="49"/>
    </location>
</feature>